<feature type="signal peptide" evidence="1">
    <location>
        <begin position="1"/>
        <end position="19"/>
    </location>
</feature>
<name>A0A290Q850_9BACT</name>
<feature type="chain" id="PRO_5012109309" description="Heparinase II N-terminal domain-containing protein" evidence="1">
    <location>
        <begin position="20"/>
        <end position="604"/>
    </location>
</feature>
<keyword evidence="3" id="KW-1185">Reference proteome</keyword>
<evidence type="ECO:0008006" key="4">
    <source>
        <dbReference type="Google" id="ProtNLM"/>
    </source>
</evidence>
<proteinExistence type="predicted"/>
<evidence type="ECO:0000313" key="2">
    <source>
        <dbReference type="EMBL" id="ATC64613.1"/>
    </source>
</evidence>
<reference evidence="2 3" key="1">
    <citation type="submission" date="2017-09" db="EMBL/GenBank/DDBJ databases">
        <title>Complete genome sequence of Verrucomicrobial strain HZ-65, isolated from freshwater.</title>
        <authorList>
            <person name="Choi A."/>
        </authorList>
    </citation>
    <scope>NUCLEOTIDE SEQUENCE [LARGE SCALE GENOMIC DNA]</scope>
    <source>
        <strain evidence="2 3">HZ-65</strain>
    </source>
</reference>
<organism evidence="2 3">
    <name type="scientific">Nibricoccus aquaticus</name>
    <dbReference type="NCBI Taxonomy" id="2576891"/>
    <lineage>
        <taxon>Bacteria</taxon>
        <taxon>Pseudomonadati</taxon>
        <taxon>Verrucomicrobiota</taxon>
        <taxon>Opitutia</taxon>
        <taxon>Opitutales</taxon>
        <taxon>Opitutaceae</taxon>
        <taxon>Nibricoccus</taxon>
    </lineage>
</organism>
<protein>
    <recommendedName>
        <fullName evidence="4">Heparinase II N-terminal domain-containing protein</fullName>
    </recommendedName>
</protein>
<gene>
    <name evidence="2" type="ORF">CMV30_11960</name>
</gene>
<evidence type="ECO:0000313" key="3">
    <source>
        <dbReference type="Proteomes" id="UP000217265"/>
    </source>
</evidence>
<dbReference type="RefSeq" id="WP_096056244.1">
    <property type="nucleotide sequence ID" value="NZ_CP023344.1"/>
</dbReference>
<dbReference type="KEGG" id="vbh:CMV30_11960"/>
<dbReference type="EMBL" id="CP023344">
    <property type="protein sequence ID" value="ATC64613.1"/>
    <property type="molecule type" value="Genomic_DNA"/>
</dbReference>
<dbReference type="OrthoDB" id="2632840at2"/>
<evidence type="ECO:0000256" key="1">
    <source>
        <dbReference type="SAM" id="SignalP"/>
    </source>
</evidence>
<keyword evidence="1" id="KW-0732">Signal</keyword>
<dbReference type="AlphaFoldDB" id="A0A290Q850"/>
<dbReference type="Proteomes" id="UP000217265">
    <property type="component" value="Chromosome"/>
</dbReference>
<sequence>MKIFSTILFSLTAAIVCHAGETADQRLAAYQSRLHEVTAWRSGLVKKEDPKSGGLAEIAAKLARREDADWCSTRLIELMKEPASDMFWMFPCVSVAYLGRDQLSPEAKLAMREAWRTYMPMRGDTENHWAMYYSSLYLMAQLWADEPGDRWFTGKSSAENLAESRDYLIHWMDLATTIGQGEYDCTHYIGEYCIPMLFLATWAEDPAMRKRGQMMLDWTLADFAIDTLDGIYIGAHARTTDGQVLEKWNGLSSFFAWLYFGNCPAPESYGHWGIYFAAAGTVSDYQLPEVINSIATDRSGPYLSLEQRRTRHRWRNSDVRNATVYKTTYVTKDYAIGSDQGGMLQPIQHHSWDVTWSVPNPRGIHNTLFSLNPYYSSDELQTYFTEFPDWITEAVTQQGKPTYNKEDKFLGGSPYEQVYQNLDTLIALYDIPTGTTFEHINGFFSKDLSRLEEDSSGWIFAQGGNAFIAYRPLAAYEWREIKGGGKRLYSPHKKNGTLVQIAAAGEFANWDAFKKAILALPLKTSVDPVPRVEFTTLRGRKVVCAYGKIPTVDGKKVDYSKWKLFDSPYLQSENGSKKLILTHGKQERVLDFNTLTTIDRVKEN</sequence>
<accession>A0A290Q850</accession>